<keyword evidence="14" id="KW-1185">Reference proteome</keyword>
<dbReference type="Pfam" id="PF07715">
    <property type="entry name" value="Plug"/>
    <property type="match status" value="1"/>
</dbReference>
<comment type="similarity">
    <text evidence="8 9">Belongs to the TonB-dependent receptor family.</text>
</comment>
<dbReference type="InterPro" id="IPR000531">
    <property type="entry name" value="Beta-barrel_TonB"/>
</dbReference>
<evidence type="ECO:0000256" key="3">
    <source>
        <dbReference type="ARBA" id="ARBA00022452"/>
    </source>
</evidence>
<dbReference type="SUPFAM" id="SSF56935">
    <property type="entry name" value="Porins"/>
    <property type="match status" value="1"/>
</dbReference>
<dbReference type="Gene3D" id="2.60.40.1120">
    <property type="entry name" value="Carboxypeptidase-like, regulatory domain"/>
    <property type="match status" value="1"/>
</dbReference>
<name>A0A2S7JZM4_9PROT</name>
<dbReference type="InterPro" id="IPR010104">
    <property type="entry name" value="TonB_rcpt_bac"/>
</dbReference>
<feature type="domain" description="TonB-dependent receptor plug" evidence="12">
    <location>
        <begin position="132"/>
        <end position="235"/>
    </location>
</feature>
<evidence type="ECO:0000256" key="9">
    <source>
        <dbReference type="RuleBase" id="RU003357"/>
    </source>
</evidence>
<dbReference type="Gene3D" id="2.40.170.20">
    <property type="entry name" value="TonB-dependent receptor, beta-barrel domain"/>
    <property type="match status" value="1"/>
</dbReference>
<keyword evidence="4 8" id="KW-0812">Transmembrane</keyword>
<keyword evidence="6 8" id="KW-0472">Membrane</keyword>
<evidence type="ECO:0000313" key="13">
    <source>
        <dbReference type="EMBL" id="PQA85703.1"/>
    </source>
</evidence>
<dbReference type="PANTHER" id="PTHR40980:SF4">
    <property type="entry name" value="TONB-DEPENDENT RECEPTOR-LIKE BETA-BARREL DOMAIN-CONTAINING PROTEIN"/>
    <property type="match status" value="1"/>
</dbReference>
<reference evidence="13 14" key="1">
    <citation type="submission" date="2017-12" db="EMBL/GenBank/DDBJ databases">
        <authorList>
            <person name="Hurst M.R.H."/>
        </authorList>
    </citation>
    <scope>NUCLEOTIDE SEQUENCE [LARGE SCALE GENOMIC DNA]</scope>
    <source>
        <strain evidence="13 14">SY-3-19</strain>
    </source>
</reference>
<evidence type="ECO:0000256" key="5">
    <source>
        <dbReference type="ARBA" id="ARBA00023077"/>
    </source>
</evidence>
<evidence type="ECO:0000256" key="1">
    <source>
        <dbReference type="ARBA" id="ARBA00004571"/>
    </source>
</evidence>
<gene>
    <name evidence="13" type="ORF">CW354_22515</name>
</gene>
<dbReference type="NCBIfam" id="TIGR01782">
    <property type="entry name" value="TonB-Xanth-Caul"/>
    <property type="match status" value="1"/>
</dbReference>
<dbReference type="CDD" id="cd01347">
    <property type="entry name" value="ligand_gated_channel"/>
    <property type="match status" value="1"/>
</dbReference>
<dbReference type="GO" id="GO:0009279">
    <property type="term" value="C:cell outer membrane"/>
    <property type="evidence" value="ECO:0007669"/>
    <property type="project" value="UniProtKB-SubCell"/>
</dbReference>
<evidence type="ECO:0000313" key="14">
    <source>
        <dbReference type="Proteomes" id="UP000239504"/>
    </source>
</evidence>
<comment type="subcellular location">
    <subcellularLocation>
        <location evidence="1 8">Cell outer membrane</location>
        <topology evidence="1 8">Multi-pass membrane protein</topology>
    </subcellularLocation>
</comment>
<keyword evidence="5 9" id="KW-0798">TonB box</keyword>
<protein>
    <submittedName>
        <fullName evidence="13">TonB-dependent receptor</fullName>
    </submittedName>
</protein>
<comment type="caution">
    <text evidence="13">The sequence shown here is derived from an EMBL/GenBank/DDBJ whole genome shotgun (WGS) entry which is preliminary data.</text>
</comment>
<keyword evidence="13" id="KW-0675">Receptor</keyword>
<evidence type="ECO:0000256" key="2">
    <source>
        <dbReference type="ARBA" id="ARBA00022448"/>
    </source>
</evidence>
<evidence type="ECO:0000256" key="8">
    <source>
        <dbReference type="PROSITE-ProRule" id="PRU01360"/>
    </source>
</evidence>
<keyword evidence="7 8" id="KW-0998">Cell outer membrane</keyword>
<keyword evidence="10" id="KW-0732">Signal</keyword>
<dbReference type="InterPro" id="IPR008969">
    <property type="entry name" value="CarboxyPept-like_regulatory"/>
</dbReference>
<organism evidence="13 14">
    <name type="scientific">Hyphococcus luteus</name>
    <dbReference type="NCBI Taxonomy" id="2058213"/>
    <lineage>
        <taxon>Bacteria</taxon>
        <taxon>Pseudomonadati</taxon>
        <taxon>Pseudomonadota</taxon>
        <taxon>Alphaproteobacteria</taxon>
        <taxon>Parvularculales</taxon>
        <taxon>Parvularculaceae</taxon>
        <taxon>Hyphococcus</taxon>
    </lineage>
</organism>
<evidence type="ECO:0000256" key="10">
    <source>
        <dbReference type="SAM" id="SignalP"/>
    </source>
</evidence>
<dbReference type="Pfam" id="PF13715">
    <property type="entry name" value="CarbopepD_reg_2"/>
    <property type="match status" value="1"/>
</dbReference>
<dbReference type="InterPro" id="IPR036942">
    <property type="entry name" value="Beta-barrel_TonB_sf"/>
</dbReference>
<evidence type="ECO:0000259" key="11">
    <source>
        <dbReference type="Pfam" id="PF00593"/>
    </source>
</evidence>
<feature type="domain" description="TonB-dependent receptor-like beta-barrel" evidence="11">
    <location>
        <begin position="475"/>
        <end position="909"/>
    </location>
</feature>
<dbReference type="EMBL" id="PJCH01000017">
    <property type="protein sequence ID" value="PQA85703.1"/>
    <property type="molecule type" value="Genomic_DNA"/>
</dbReference>
<evidence type="ECO:0000256" key="6">
    <source>
        <dbReference type="ARBA" id="ARBA00023136"/>
    </source>
</evidence>
<dbReference type="Proteomes" id="UP000239504">
    <property type="component" value="Unassembled WGS sequence"/>
</dbReference>
<keyword evidence="3 8" id="KW-1134">Transmembrane beta strand</keyword>
<dbReference type="InterPro" id="IPR012910">
    <property type="entry name" value="Plug_dom"/>
</dbReference>
<keyword evidence="2 8" id="KW-0813">Transport</keyword>
<feature type="signal peptide" evidence="10">
    <location>
        <begin position="1"/>
        <end position="26"/>
    </location>
</feature>
<dbReference type="PANTHER" id="PTHR40980">
    <property type="entry name" value="PLUG DOMAIN-CONTAINING PROTEIN"/>
    <property type="match status" value="1"/>
</dbReference>
<dbReference type="RefSeq" id="WP_104832342.1">
    <property type="nucleotide sequence ID" value="NZ_PJCH01000017.1"/>
</dbReference>
<dbReference type="Pfam" id="PF00593">
    <property type="entry name" value="TonB_dep_Rec_b-barrel"/>
    <property type="match status" value="1"/>
</dbReference>
<dbReference type="SUPFAM" id="SSF49464">
    <property type="entry name" value="Carboxypeptidase regulatory domain-like"/>
    <property type="match status" value="1"/>
</dbReference>
<dbReference type="PROSITE" id="PS52016">
    <property type="entry name" value="TONB_DEPENDENT_REC_3"/>
    <property type="match status" value="1"/>
</dbReference>
<dbReference type="AlphaFoldDB" id="A0A2S7JZM4"/>
<sequence length="945" mass="103676">MNRSLHSASAASVIAVAALAPLPALAGVIEGRVSDQTESVSLEGATVRLAETGATTSTNRAGEYRFANVPAGQYTLIFSYVGAESTTVSLSVPSEDATVRQNISLGGDVAVIDNVLVIGQRGALNSALSQQKSSDKVITVLSSDAVGQLPDENVAEAARRAVGVNIQNDQGEGRYVSIRGANPNFVTTTVNGVRLPSPDSDQRQVPLDVIDSDILSSITITKSLTPDVDGDSIGGNVEITTLSGLDQKDLLFKLKAAGIYTNQVDEFGQRYSGAFADNFLDGRLGVAGTLAYQKRKFGSENKENDGEWILDEAVIYPEELELRDYQVTRKRFSAALNLDFQANDNLLLYAHGLYSDFSDQEYRSRVENKFGDPSFSDTSSGSVAVVDAGDDDPYEVDRDVKDRYEDQLIYSFIGGFEFAKDAVSFDASAAYSYAEESEPDRIDADFRAEFEGGLFGVDVSDTILPTLVFPDAAAEAAYYDPDNYEFDGVEHTNGIAKDKEYAFQTNLRVDVDMFGAPGYVKTGAKFRLREKSYDLDLAIYEADDLVLTDFATEVDYELDRINPVADPAAFRDFFFSNMDSFELDAVDTALESTGANYLANEDVYAGYVMGQRQFGGASVVAGVRMEHTEYDASGFNAYEPGAAVPAAAELIAEDDGDEVYRQAVDVSRSYTDWLPSINVRYDVTDEVVFRLGYYKTIVRPNLEAAAPRTLVDDDAEGEAGNPLLDRQKAHNFDASLEWYPGNKSILSAGVFYKDISDLITSTINEDVTVSGIFFEEVETYVNVPDASLFGVELNYQQPLDFLPGLLDGFIVGANYTYIDSEATLIDGREITIPGQSKHVATGILGYEKGPIDLRFAATYRDEYLDELSYQEDENGVDIDRIVDDHLQIDVSAKYRLTDQFRLFAEFKNVNDEPFVAFVRSPAYGKLNSQYEQYGWSAKFGVAFKY</sequence>
<dbReference type="InterPro" id="IPR037066">
    <property type="entry name" value="Plug_dom_sf"/>
</dbReference>
<evidence type="ECO:0000256" key="7">
    <source>
        <dbReference type="ARBA" id="ARBA00023237"/>
    </source>
</evidence>
<dbReference type="OrthoDB" id="5476657at2"/>
<accession>A0A2S7JZM4</accession>
<dbReference type="InterPro" id="IPR039426">
    <property type="entry name" value="TonB-dep_rcpt-like"/>
</dbReference>
<dbReference type="Gene3D" id="2.170.130.10">
    <property type="entry name" value="TonB-dependent receptor, plug domain"/>
    <property type="match status" value="1"/>
</dbReference>
<evidence type="ECO:0000256" key="4">
    <source>
        <dbReference type="ARBA" id="ARBA00022692"/>
    </source>
</evidence>
<evidence type="ECO:0000259" key="12">
    <source>
        <dbReference type="Pfam" id="PF07715"/>
    </source>
</evidence>
<proteinExistence type="inferred from homology"/>
<feature type="chain" id="PRO_5015621702" evidence="10">
    <location>
        <begin position="27"/>
        <end position="945"/>
    </location>
</feature>